<reference evidence="1" key="2">
    <citation type="journal article" date="2022" name="New Phytol.">
        <title>Evolutionary transition to the ectomycorrhizal habit in the genomes of a hyperdiverse lineage of mushroom-forming fungi.</title>
        <authorList>
            <person name="Looney B."/>
            <person name="Miyauchi S."/>
            <person name="Morin E."/>
            <person name="Drula E."/>
            <person name="Courty P.E."/>
            <person name="Kohler A."/>
            <person name="Kuo A."/>
            <person name="LaButti K."/>
            <person name="Pangilinan J."/>
            <person name="Lipzen A."/>
            <person name="Riley R."/>
            <person name="Andreopoulos W."/>
            <person name="He G."/>
            <person name="Johnson J."/>
            <person name="Nolan M."/>
            <person name="Tritt A."/>
            <person name="Barry K.W."/>
            <person name="Grigoriev I.V."/>
            <person name="Nagy L.G."/>
            <person name="Hibbett D."/>
            <person name="Henrissat B."/>
            <person name="Matheny P.B."/>
            <person name="Labbe J."/>
            <person name="Martin F.M."/>
        </authorList>
    </citation>
    <scope>NUCLEOTIDE SEQUENCE</scope>
    <source>
        <strain evidence="1">FP105234-sp</strain>
    </source>
</reference>
<sequence>MPISPASTTVHAVPDIYNPTPVTTYFIKDKDFWLRDGSLVLICGDTAFRVHASLLAQHTSLFNVMNTGPNTSTEVLEGCPVYRLLEDASDIHDFLVLLYSRWSCQDIGTLRPLLIGRFLRLADAYKTHDVRAKLVEHLNYFFPKSLGGLRRLRRQGTLPNPMMGVELSYAYAIPSVLPAALYMTALLPESMYVGYFKRVRTPLAFEALEAIASFKRRFIEIGTSSAYASNGTALATQPCVSGNAACPGLTARTLRSAMRLYALFKVAVIVNMGYICEAGRVLCENCVQEWDRRAEEMQDGLWSVVLKLTEGGQGNTQ</sequence>
<protein>
    <submittedName>
        <fullName evidence="1">Uncharacterized protein</fullName>
    </submittedName>
</protein>
<dbReference type="Proteomes" id="UP000814033">
    <property type="component" value="Unassembled WGS sequence"/>
</dbReference>
<gene>
    <name evidence="1" type="ORF">FA95DRAFT_1606818</name>
</gene>
<evidence type="ECO:0000313" key="1">
    <source>
        <dbReference type="EMBL" id="KAI0046532.1"/>
    </source>
</evidence>
<reference evidence="1" key="1">
    <citation type="submission" date="2021-02" db="EMBL/GenBank/DDBJ databases">
        <authorList>
            <consortium name="DOE Joint Genome Institute"/>
            <person name="Ahrendt S."/>
            <person name="Looney B.P."/>
            <person name="Miyauchi S."/>
            <person name="Morin E."/>
            <person name="Drula E."/>
            <person name="Courty P.E."/>
            <person name="Chicoki N."/>
            <person name="Fauchery L."/>
            <person name="Kohler A."/>
            <person name="Kuo A."/>
            <person name="Labutti K."/>
            <person name="Pangilinan J."/>
            <person name="Lipzen A."/>
            <person name="Riley R."/>
            <person name="Andreopoulos W."/>
            <person name="He G."/>
            <person name="Johnson J."/>
            <person name="Barry K.W."/>
            <person name="Grigoriev I.V."/>
            <person name="Nagy L."/>
            <person name="Hibbett D."/>
            <person name="Henrissat B."/>
            <person name="Matheny P.B."/>
            <person name="Labbe J."/>
            <person name="Martin F."/>
        </authorList>
    </citation>
    <scope>NUCLEOTIDE SEQUENCE</scope>
    <source>
        <strain evidence="1">FP105234-sp</strain>
    </source>
</reference>
<name>A0ACB8RRM5_9AGAM</name>
<dbReference type="EMBL" id="MU275923">
    <property type="protein sequence ID" value="KAI0046532.1"/>
    <property type="molecule type" value="Genomic_DNA"/>
</dbReference>
<proteinExistence type="predicted"/>
<comment type="caution">
    <text evidence="1">The sequence shown here is derived from an EMBL/GenBank/DDBJ whole genome shotgun (WGS) entry which is preliminary data.</text>
</comment>
<organism evidence="1 2">
    <name type="scientific">Auriscalpium vulgare</name>
    <dbReference type="NCBI Taxonomy" id="40419"/>
    <lineage>
        <taxon>Eukaryota</taxon>
        <taxon>Fungi</taxon>
        <taxon>Dikarya</taxon>
        <taxon>Basidiomycota</taxon>
        <taxon>Agaricomycotina</taxon>
        <taxon>Agaricomycetes</taxon>
        <taxon>Russulales</taxon>
        <taxon>Auriscalpiaceae</taxon>
        <taxon>Auriscalpium</taxon>
    </lineage>
</organism>
<keyword evidence="2" id="KW-1185">Reference proteome</keyword>
<accession>A0ACB8RRM5</accession>
<evidence type="ECO:0000313" key="2">
    <source>
        <dbReference type="Proteomes" id="UP000814033"/>
    </source>
</evidence>